<dbReference type="Proteomes" id="UP000244338">
    <property type="component" value="Unassembled WGS sequence"/>
</dbReference>
<gene>
    <name evidence="1" type="ORF">BSOLF_0674</name>
</gene>
<dbReference type="EMBL" id="PEBX01000002">
    <property type="protein sequence ID" value="PTQ57812.1"/>
    <property type="molecule type" value="Genomic_DNA"/>
</dbReference>
<protein>
    <submittedName>
        <fullName evidence="1">Uncharacterized protein</fullName>
    </submittedName>
</protein>
<reference evidence="2" key="1">
    <citation type="journal article" date="2018" name="Sci. Rep.">
        <title>Lignite coal burning seam in the remote Altai Mountains harbors a hydrogen-driven thermophilic microbial community.</title>
        <authorList>
            <person name="Kadnikov V.V."/>
            <person name="Mardanov A.V."/>
            <person name="Ivasenko D.A."/>
            <person name="Antsiferov D.V."/>
            <person name="Beletsky A.V."/>
            <person name="Karnachuk O.V."/>
            <person name="Ravin N.V."/>
        </authorList>
    </citation>
    <scope>NUCLEOTIDE SEQUENCE [LARGE SCALE GENOMIC DNA]</scope>
</reference>
<proteinExistence type="predicted"/>
<name>A0A2R6Y571_9BACL</name>
<accession>A0A2R6Y571</accession>
<dbReference type="AlphaFoldDB" id="A0A2R6Y571"/>
<organism evidence="1 2">
    <name type="scientific">Candidatus Carbonibacillus altaicus</name>
    <dbReference type="NCBI Taxonomy" id="2163959"/>
    <lineage>
        <taxon>Bacteria</taxon>
        <taxon>Bacillati</taxon>
        <taxon>Bacillota</taxon>
        <taxon>Bacilli</taxon>
        <taxon>Bacillales</taxon>
        <taxon>Candidatus Carbonibacillus</taxon>
    </lineage>
</organism>
<comment type="caution">
    <text evidence="1">The sequence shown here is derived from an EMBL/GenBank/DDBJ whole genome shotgun (WGS) entry which is preliminary data.</text>
</comment>
<sequence length="37" mass="4328">MIVENVKRIMTEALPSRELRIGFTPAQFRMGRVTYSE</sequence>
<evidence type="ECO:0000313" key="1">
    <source>
        <dbReference type="EMBL" id="PTQ57812.1"/>
    </source>
</evidence>
<evidence type="ECO:0000313" key="2">
    <source>
        <dbReference type="Proteomes" id="UP000244338"/>
    </source>
</evidence>